<dbReference type="EMBL" id="CP043494">
    <property type="protein sequence ID" value="WNG47133.1"/>
    <property type="molecule type" value="Genomic_DNA"/>
</dbReference>
<proteinExistence type="predicted"/>
<name>A0ABY9WU46_9BACT</name>
<reference evidence="2 3" key="1">
    <citation type="submission" date="2019-08" db="EMBL/GenBank/DDBJ databases">
        <title>Archangium and Cystobacter genomes.</title>
        <authorList>
            <person name="Chen I.-C.K."/>
            <person name="Wielgoss S."/>
        </authorList>
    </citation>
    <scope>NUCLEOTIDE SEQUENCE [LARGE SCALE GENOMIC DNA]</scope>
    <source>
        <strain evidence="2 3">Cbm 6</strain>
    </source>
</reference>
<keyword evidence="2" id="KW-0378">Hydrolase</keyword>
<keyword evidence="1" id="KW-0732">Signal</keyword>
<protein>
    <submittedName>
        <fullName evidence="2">Alpha/beta fold hydrolase</fullName>
    </submittedName>
</protein>
<organism evidence="2 3">
    <name type="scientific">Archangium minus</name>
    <dbReference type="NCBI Taxonomy" id="83450"/>
    <lineage>
        <taxon>Bacteria</taxon>
        <taxon>Pseudomonadati</taxon>
        <taxon>Myxococcota</taxon>
        <taxon>Myxococcia</taxon>
        <taxon>Myxococcales</taxon>
        <taxon>Cystobacterineae</taxon>
        <taxon>Archangiaceae</taxon>
        <taxon>Archangium</taxon>
    </lineage>
</organism>
<dbReference type="Gene3D" id="3.40.50.1820">
    <property type="entry name" value="alpha/beta hydrolase"/>
    <property type="match status" value="2"/>
</dbReference>
<evidence type="ECO:0000313" key="3">
    <source>
        <dbReference type="Proteomes" id="UP001611383"/>
    </source>
</evidence>
<feature type="chain" id="PRO_5046292536" evidence="1">
    <location>
        <begin position="22"/>
        <end position="404"/>
    </location>
</feature>
<dbReference type="PIRSF" id="PIRSF029171">
    <property type="entry name" value="Esterase_LipA"/>
    <property type="match status" value="1"/>
</dbReference>
<dbReference type="Pfam" id="PF03583">
    <property type="entry name" value="LIP"/>
    <property type="match status" value="1"/>
</dbReference>
<dbReference type="Proteomes" id="UP001611383">
    <property type="component" value="Chromosome"/>
</dbReference>
<sequence length="404" mass="43082">MPSSHLVALAFAATITLPSLGAAQDPAPPKPPRGPEGVEFYAFDQSTLPPEGKPGDVIWWRPLAGVAALKAAGSNELVLYRSAATDEKQTPITVSGIIALPPGSPPEGGWPVISWAHGTVGVGDKCAPSRDDEESLAHGINKAPHPLLNAYLRKGWAVVMTDYEGLGTPRPHPFLLGHSEARGILDMVRAAHKLHPGKLSKRFAIVGHSQGGQAALFAAADAKAWAPELELRTVIALAPASAIKPLFWLGVSGKEPSMGSAFIPLFLTGAIAGNPNIKPAELLASPEMVRLFEEAEEKCRVELSLLDSWGGVIPNKVIRQGANRVALDAQLTAMHPGFLKITAPVRLVQGAKDERVLPEQTKVVKQQLIDRKASVEYKEYPATDHFGVLNEDIAGSIDWLSNHP</sequence>
<evidence type="ECO:0000256" key="1">
    <source>
        <dbReference type="SAM" id="SignalP"/>
    </source>
</evidence>
<dbReference type="SUPFAM" id="SSF53474">
    <property type="entry name" value="alpha/beta-Hydrolases"/>
    <property type="match status" value="1"/>
</dbReference>
<dbReference type="PANTHER" id="PTHR34853:SF1">
    <property type="entry name" value="LIPASE 5"/>
    <property type="match status" value="1"/>
</dbReference>
<gene>
    <name evidence="2" type="ORF">F0U60_25655</name>
</gene>
<keyword evidence="3" id="KW-1185">Reference proteome</keyword>
<feature type="signal peptide" evidence="1">
    <location>
        <begin position="1"/>
        <end position="21"/>
    </location>
</feature>
<dbReference type="GO" id="GO:0016787">
    <property type="term" value="F:hydrolase activity"/>
    <property type="evidence" value="ECO:0007669"/>
    <property type="project" value="UniProtKB-KW"/>
</dbReference>
<evidence type="ECO:0000313" key="2">
    <source>
        <dbReference type="EMBL" id="WNG47133.1"/>
    </source>
</evidence>
<dbReference type="InterPro" id="IPR005152">
    <property type="entry name" value="Lipase_secreted"/>
</dbReference>
<dbReference type="PANTHER" id="PTHR34853">
    <property type="match status" value="1"/>
</dbReference>
<accession>A0ABY9WU46</accession>
<dbReference type="InterPro" id="IPR029058">
    <property type="entry name" value="AB_hydrolase_fold"/>
</dbReference>